<accession>C5KK67</accession>
<dbReference type="GeneID" id="9061863"/>
<gene>
    <name evidence="2" type="ORF">Pmar_PMAR023302</name>
</gene>
<dbReference type="RefSeq" id="XP_002783183.1">
    <property type="nucleotide sequence ID" value="XM_002783137.1"/>
</dbReference>
<sequence length="376" mass="42329">MSGPRSGSVIICLFLSHLVPAQQTCVETTPPPPTQVDCSNAKLGFYVWPQSLWMDPSNREFIDFVAHPAVRSLSCGGDLWFNIGDYSNVGKIKNTYRLFPFIQELRSSIRPGTQRSSRGVIYLAYADFTAHDELALLEFIDTFFEWLLSLTPGEILEVAPIGISLDVEASPSEMVFNTLVKLRAYKYTYLTDIPEDAFLIQHVVSGFPSPQTTKYVMELADSALFLVYRSYMYDTSSMNLLPGNNLLGRFRWFITQQCEDCLSPGYQPRAKITVLVEADCNVYEYCGLISFCAQNDGGISNVVSTLEVFWSELTISGLLTQERFDALMNKDSPYGIHNWVWSRCLFPSNVSGNYSNCEANFETLAQGCRARSNFAR</sequence>
<keyword evidence="3" id="KW-1185">Reference proteome</keyword>
<protein>
    <submittedName>
        <fullName evidence="2">Uncharacterized protein</fullName>
    </submittedName>
</protein>
<keyword evidence="1" id="KW-0732">Signal</keyword>
<evidence type="ECO:0000313" key="2">
    <source>
        <dbReference type="EMBL" id="EER14979.1"/>
    </source>
</evidence>
<dbReference type="Proteomes" id="UP000007800">
    <property type="component" value="Unassembled WGS sequence"/>
</dbReference>
<evidence type="ECO:0000256" key="1">
    <source>
        <dbReference type="SAM" id="SignalP"/>
    </source>
</evidence>
<feature type="chain" id="PRO_5002952740" evidence="1">
    <location>
        <begin position="22"/>
        <end position="376"/>
    </location>
</feature>
<reference evidence="2 3" key="1">
    <citation type="submission" date="2008-07" db="EMBL/GenBank/DDBJ databases">
        <authorList>
            <person name="El-Sayed N."/>
            <person name="Caler E."/>
            <person name="Inman J."/>
            <person name="Amedeo P."/>
            <person name="Hass B."/>
            <person name="Wortman J."/>
        </authorList>
    </citation>
    <scope>NUCLEOTIDE SEQUENCE [LARGE SCALE GENOMIC DNA]</scope>
    <source>
        <strain evidence="3">ATCC 50983 / TXsc</strain>
    </source>
</reference>
<proteinExistence type="predicted"/>
<evidence type="ECO:0000313" key="3">
    <source>
        <dbReference type="Proteomes" id="UP000007800"/>
    </source>
</evidence>
<dbReference type="EMBL" id="GG673688">
    <property type="protein sequence ID" value="EER14979.1"/>
    <property type="molecule type" value="Genomic_DNA"/>
</dbReference>
<dbReference type="AlphaFoldDB" id="C5KK67"/>
<feature type="signal peptide" evidence="1">
    <location>
        <begin position="1"/>
        <end position="21"/>
    </location>
</feature>
<name>C5KK67_PERM5</name>
<dbReference type="InParanoid" id="C5KK67"/>
<organism evidence="3">
    <name type="scientific">Perkinsus marinus (strain ATCC 50983 / TXsc)</name>
    <dbReference type="NCBI Taxonomy" id="423536"/>
    <lineage>
        <taxon>Eukaryota</taxon>
        <taxon>Sar</taxon>
        <taxon>Alveolata</taxon>
        <taxon>Perkinsozoa</taxon>
        <taxon>Perkinsea</taxon>
        <taxon>Perkinsida</taxon>
        <taxon>Perkinsidae</taxon>
        <taxon>Perkinsus</taxon>
    </lineage>
</organism>
<dbReference type="OrthoDB" id="417672at2759"/>